<reference evidence="1" key="2">
    <citation type="submission" date="2020-09" db="EMBL/GenBank/DDBJ databases">
        <authorList>
            <person name="Sun Q."/>
            <person name="Zhou Y."/>
        </authorList>
    </citation>
    <scope>NUCLEOTIDE SEQUENCE</scope>
    <source>
        <strain evidence="1">CGMCC 1.15367</strain>
    </source>
</reference>
<protein>
    <submittedName>
        <fullName evidence="1">Uncharacterized protein</fullName>
    </submittedName>
</protein>
<reference evidence="1" key="1">
    <citation type="journal article" date="2014" name="Int. J. Syst. Evol. Microbiol.">
        <title>Complete genome sequence of Corynebacterium casei LMG S-19264T (=DSM 44701T), isolated from a smear-ripened cheese.</title>
        <authorList>
            <consortium name="US DOE Joint Genome Institute (JGI-PGF)"/>
            <person name="Walter F."/>
            <person name="Albersmeier A."/>
            <person name="Kalinowski J."/>
            <person name="Ruckert C."/>
        </authorList>
    </citation>
    <scope>NUCLEOTIDE SEQUENCE</scope>
    <source>
        <strain evidence="1">CGMCC 1.15367</strain>
    </source>
</reference>
<name>A0A917E546_9HYPH</name>
<gene>
    <name evidence="1" type="ORF">GCM10011390_23490</name>
</gene>
<dbReference type="RefSeq" id="WP_188908626.1">
    <property type="nucleotide sequence ID" value="NZ_BMIQ01000003.1"/>
</dbReference>
<organism evidence="1 2">
    <name type="scientific">Aureimonas endophytica</name>
    <dbReference type="NCBI Taxonomy" id="2027858"/>
    <lineage>
        <taxon>Bacteria</taxon>
        <taxon>Pseudomonadati</taxon>
        <taxon>Pseudomonadota</taxon>
        <taxon>Alphaproteobacteria</taxon>
        <taxon>Hyphomicrobiales</taxon>
        <taxon>Aurantimonadaceae</taxon>
        <taxon>Aureimonas</taxon>
    </lineage>
</organism>
<comment type="caution">
    <text evidence="1">The sequence shown here is derived from an EMBL/GenBank/DDBJ whole genome shotgun (WGS) entry which is preliminary data.</text>
</comment>
<accession>A0A917E546</accession>
<dbReference type="Proteomes" id="UP000644699">
    <property type="component" value="Unassembled WGS sequence"/>
</dbReference>
<sequence length="57" mass="6393">MGTHAEPTELDTIALDAIAAMERALQQAMIELTQDNWSFVPIDEVTVLRSRTQPPRN</sequence>
<evidence type="ECO:0000313" key="2">
    <source>
        <dbReference type="Proteomes" id="UP000644699"/>
    </source>
</evidence>
<dbReference type="AlphaFoldDB" id="A0A917E546"/>
<evidence type="ECO:0000313" key="1">
    <source>
        <dbReference type="EMBL" id="GGE03826.1"/>
    </source>
</evidence>
<proteinExistence type="predicted"/>
<dbReference type="EMBL" id="BMIQ01000003">
    <property type="protein sequence ID" value="GGE03826.1"/>
    <property type="molecule type" value="Genomic_DNA"/>
</dbReference>
<keyword evidence="2" id="KW-1185">Reference proteome</keyword>